<protein>
    <recommendedName>
        <fullName evidence="3">Ig-like domain-containing protein</fullName>
    </recommendedName>
</protein>
<dbReference type="InterPro" id="IPR003598">
    <property type="entry name" value="Ig_sub2"/>
</dbReference>
<dbReference type="PANTHER" id="PTHR46013:SF7">
    <property type="entry name" value="IG-LIKE DOMAIN-CONTAINING PROTEIN"/>
    <property type="match status" value="1"/>
</dbReference>
<feature type="transmembrane region" description="Helical" evidence="2">
    <location>
        <begin position="1141"/>
        <end position="1165"/>
    </location>
</feature>
<feature type="domain" description="Ig-like" evidence="3">
    <location>
        <begin position="839"/>
        <end position="937"/>
    </location>
</feature>
<dbReference type="Proteomes" id="UP000245119">
    <property type="component" value="Linkage Group LG7"/>
</dbReference>
<reference evidence="4 5" key="1">
    <citation type="submission" date="2018-04" db="EMBL/GenBank/DDBJ databases">
        <title>The genome of golden apple snail Pomacea canaliculata provides insight into stress tolerance and invasive adaptation.</title>
        <authorList>
            <person name="Liu C."/>
            <person name="Liu B."/>
            <person name="Ren Y."/>
            <person name="Zhang Y."/>
            <person name="Wang H."/>
            <person name="Li S."/>
            <person name="Jiang F."/>
            <person name="Yin L."/>
            <person name="Zhang G."/>
            <person name="Qian W."/>
            <person name="Fan W."/>
        </authorList>
    </citation>
    <scope>NUCLEOTIDE SEQUENCE [LARGE SCALE GENOMIC DNA]</scope>
    <source>
        <strain evidence="4">SZHN2017</strain>
        <tissue evidence="4">Muscle</tissue>
    </source>
</reference>
<name>A0A2T7P0T3_POMCA</name>
<dbReference type="InterPro" id="IPR007110">
    <property type="entry name" value="Ig-like_dom"/>
</dbReference>
<keyword evidence="5" id="KW-1185">Reference proteome</keyword>
<dbReference type="EMBL" id="PZQS01000007">
    <property type="protein sequence ID" value="PVD27032.1"/>
    <property type="molecule type" value="Genomic_DNA"/>
</dbReference>
<dbReference type="SUPFAM" id="SSF48726">
    <property type="entry name" value="Immunoglobulin"/>
    <property type="match status" value="1"/>
</dbReference>
<dbReference type="InterPro" id="IPR003599">
    <property type="entry name" value="Ig_sub"/>
</dbReference>
<feature type="domain" description="Ig-like" evidence="3">
    <location>
        <begin position="942"/>
        <end position="1031"/>
    </location>
</feature>
<dbReference type="SMART" id="SM00408">
    <property type="entry name" value="IGc2"/>
    <property type="match status" value="1"/>
</dbReference>
<evidence type="ECO:0000259" key="3">
    <source>
        <dbReference type="PROSITE" id="PS50835"/>
    </source>
</evidence>
<dbReference type="OrthoDB" id="10039395at2759"/>
<dbReference type="Gene3D" id="2.60.40.10">
    <property type="entry name" value="Immunoglobulins"/>
    <property type="match status" value="1"/>
</dbReference>
<accession>A0A2T7P0T3</accession>
<feature type="transmembrane region" description="Helical" evidence="2">
    <location>
        <begin position="197"/>
        <end position="219"/>
    </location>
</feature>
<sequence>MSADSATTGVCKRVDLTDTNLDTVTMVTTPSKEPVAGTEVKESGSCQLHTTLPQHSGSYGYYVNITPGGQSHVAKYSQHYSEWFIVGKPHPLSSDNVIKVRNMHFDLMAYPMPHIMTILPLAGDADTSVHPVESVISCTADTHLPYKFTCNFTEKAPGYYHVVVTNYFGDGNFTLEVEDDDDTTDPNIHNKSESTTVLVAGVVAFVLLVIVIAIVIVVVKGKKSGKGQIPLRREEYEEPLDLGTTASVNFLGKRQIPLPKEEYEPAWDLGKRQIPLRKEEYEPAWDLGPLKINRLCANDNSEHLQQENYYEEIDDGVVVADKKKETQKDNKDKLDKDKVPLTGVERETSATEQVVNTTHHELAEDRFPAVAEDTERWTNQDGLIYTSVDLNSSLSRKRPSPRLQQTEYVEVTFKNDNSNQLSPLLVNAANNKNRDVSIVSGTLVCETGDTGCGLNYVYPAEGVSCTTVTSSWNVTVTCNISSAYSSRGIYKCQLIRAEQGLTDTNLDTVTMVTTSTNEPVAKTEVKVSGSCQLHTTLPLHSGNYSYYVNIDPGGQSHVAKYSQHYSEWFIVGKPRPMSPGNVIKVRNMQFDLTAYPKPHTLRILNRTGDVGTSVHPVVSVIPCTADPHLPYKFTCNFTEKAPGYYHVVVTNYFGDGNFTLDVDDNVLTAGRRPSNPRENNSNQQSPLLVNAENNTKINSDVSIVNGTLLCGTGDTRCGLNYVYPADGVSCTTVTSSLNVTVTCNISSAYSSRGIYKCQLIRRRQGVPNKTLDRVTMVTTSNNESVAKTEVKVSGSCQLHTTLPPHNGSYGYYVNIAPGGQSHVAKYSELNSEWFTVELPSLPKMVCHPAPYVLENTNISCTCNTTSLGKPAGYLTWVTGKYPHTDSNKPVGGNRSDDKPTELHYSQTLTLADHSTTWFRCDVTWGLEQHRGENYTVNVGYKPRQLKLFFNKLSENVTVSEGDSVDVNCSADGRPAPEVTLINTVNNTKMATGSSVILSNFSARCEDSGEYTCSSQDYFSSQSPLTTSLRLQVNCKPRSLSPGNVTKVRNMHFDLVAYPMPRNMTILPRTGDAGTSVHPVVSCTADPYLPYKFTCNFTEKTPGYYPVVVTNDFGDGNFTLEVDDSEDTVDSDISNKTERTTALVGGVAALGVVVLAIVFAIIIVAVRSKKSGKRQVLPRREEYETPWDLVPLSINVPDVDDDREHLQPPRCCADIGAGVVADKEKQTQDDNKESTAPEEMYANIGSAASDDKAKTQKQKLEGNEIPEKKYPRKPRDLNKDKDKLDKDHVPLTGIERETSATEQVVNTTHHELAEYINTSSAAAAVAADTGRWTNQDGLIYTSADLNSSLSRKRPSPRLQQTEYVEVTFKNGKPHVCD</sequence>
<proteinExistence type="predicted"/>
<feature type="compositionally biased region" description="Basic and acidic residues" evidence="1">
    <location>
        <begin position="1248"/>
        <end position="1286"/>
    </location>
</feature>
<dbReference type="SMART" id="SM00409">
    <property type="entry name" value="IG"/>
    <property type="match status" value="1"/>
</dbReference>
<keyword evidence="2" id="KW-0472">Membrane</keyword>
<dbReference type="InterPro" id="IPR036179">
    <property type="entry name" value="Ig-like_dom_sf"/>
</dbReference>
<keyword evidence="2" id="KW-0812">Transmembrane</keyword>
<gene>
    <name evidence="4" type="ORF">C0Q70_12182</name>
</gene>
<evidence type="ECO:0000313" key="5">
    <source>
        <dbReference type="Proteomes" id="UP000245119"/>
    </source>
</evidence>
<dbReference type="PROSITE" id="PS50835">
    <property type="entry name" value="IG_LIKE"/>
    <property type="match status" value="2"/>
</dbReference>
<evidence type="ECO:0000256" key="2">
    <source>
        <dbReference type="SAM" id="Phobius"/>
    </source>
</evidence>
<evidence type="ECO:0000256" key="1">
    <source>
        <dbReference type="SAM" id="MobiDB-lite"/>
    </source>
</evidence>
<organism evidence="4 5">
    <name type="scientific">Pomacea canaliculata</name>
    <name type="common">Golden apple snail</name>
    <dbReference type="NCBI Taxonomy" id="400727"/>
    <lineage>
        <taxon>Eukaryota</taxon>
        <taxon>Metazoa</taxon>
        <taxon>Spiralia</taxon>
        <taxon>Lophotrochozoa</taxon>
        <taxon>Mollusca</taxon>
        <taxon>Gastropoda</taxon>
        <taxon>Caenogastropoda</taxon>
        <taxon>Architaenioglossa</taxon>
        <taxon>Ampullarioidea</taxon>
        <taxon>Ampullariidae</taxon>
        <taxon>Pomacea</taxon>
    </lineage>
</organism>
<feature type="region of interest" description="Disordered" evidence="1">
    <location>
        <begin position="1216"/>
        <end position="1286"/>
    </location>
</feature>
<dbReference type="InterPro" id="IPR013783">
    <property type="entry name" value="Ig-like_fold"/>
</dbReference>
<dbReference type="STRING" id="400727.A0A2T7P0T3"/>
<comment type="caution">
    <text evidence="4">The sequence shown here is derived from an EMBL/GenBank/DDBJ whole genome shotgun (WGS) entry which is preliminary data.</text>
</comment>
<evidence type="ECO:0000313" key="4">
    <source>
        <dbReference type="EMBL" id="PVD27032.1"/>
    </source>
</evidence>
<keyword evidence="2" id="KW-1133">Transmembrane helix</keyword>
<dbReference type="PANTHER" id="PTHR46013">
    <property type="entry name" value="VASCULAR CELL ADHESION MOLECULE 1"/>
    <property type="match status" value="1"/>
</dbReference>
<feature type="compositionally biased region" description="Basic and acidic residues" evidence="1">
    <location>
        <begin position="1220"/>
        <end position="1234"/>
    </location>
</feature>